<dbReference type="EMBL" id="JAIOIV010000072">
    <property type="protein sequence ID" value="MBZ0156254.1"/>
    <property type="molecule type" value="Genomic_DNA"/>
</dbReference>
<dbReference type="CDD" id="cd13957">
    <property type="entry name" value="PT_UbiA_Cox10"/>
    <property type="match status" value="1"/>
</dbReference>
<keyword evidence="5 9" id="KW-1133">Transmembrane helix</keyword>
<dbReference type="AlphaFoldDB" id="A0A953JAW7"/>
<comment type="miscellaneous">
    <text evidence="9">Carbon 2 of the heme B porphyrin ring is defined according to the Fischer nomenclature.</text>
</comment>
<gene>
    <name evidence="10" type="primary">cyoE</name>
    <name evidence="9" type="synonym">ctaB</name>
    <name evidence="10" type="ORF">K8I29_08615</name>
</gene>
<feature type="transmembrane region" description="Helical" evidence="9">
    <location>
        <begin position="162"/>
        <end position="185"/>
    </location>
</feature>
<reference evidence="10" key="1">
    <citation type="journal article" date="2021" name="bioRxiv">
        <title>Unraveling nitrogen, sulfur and carbon metabolic pathways and microbial community transcriptional responses to substrate deprivation and toxicity stresses in a bioreactor mimicking anoxic brackish coastal sediment conditions.</title>
        <authorList>
            <person name="Martins P.D."/>
            <person name="Echeveste M.J."/>
            <person name="Arshad A."/>
            <person name="Kurth J."/>
            <person name="Ouboter H."/>
            <person name="Jetten M.S.M."/>
            <person name="Welte C.U."/>
        </authorList>
    </citation>
    <scope>NUCLEOTIDE SEQUENCE</scope>
    <source>
        <strain evidence="10">MAG_39</strain>
    </source>
</reference>
<accession>A0A953JAW7</accession>
<feature type="transmembrane region" description="Helical" evidence="9">
    <location>
        <begin position="266"/>
        <end position="287"/>
    </location>
</feature>
<feature type="transmembrane region" description="Helical" evidence="9">
    <location>
        <begin position="44"/>
        <end position="64"/>
    </location>
</feature>
<sequence length="288" mass="30583">MEHTPTKTRDVVSLMKPGITLMSVLMAAAGIGLAPGGISMVRGTLALFGIGLIVACAHVFNMYMERDSDRLMERTRRRPLADGRMDPRSALILGAALTLIGLAALAVVHPLVAYIGALAIVLYVLVYTPMKRISPLALLVGAIPGAFPPLLGWVAVTGRIDPPAVVLFGIMWIWQVPHFVAITLYRGGDYANAGIRTTSVVHGDIVAKLEALAYTTLLIPISLVLVPMGVAGQTYFAIGLVAGLAFVVMAARGFLPGAGDRWARGLFRFSLLYLPALTLALMLDIALA</sequence>
<dbReference type="GO" id="GO:0006784">
    <property type="term" value="P:heme A biosynthetic process"/>
    <property type="evidence" value="ECO:0007669"/>
    <property type="project" value="TreeGrafter"/>
</dbReference>
<dbReference type="InterPro" id="IPR000537">
    <property type="entry name" value="UbiA_prenyltransferase"/>
</dbReference>
<feature type="transmembrane region" description="Helical" evidence="9">
    <location>
        <begin position="111"/>
        <end position="129"/>
    </location>
</feature>
<name>A0A953JAW7_9BACT</name>
<evidence type="ECO:0000256" key="2">
    <source>
        <dbReference type="ARBA" id="ARBA00022475"/>
    </source>
</evidence>
<dbReference type="NCBIfam" id="TIGR01473">
    <property type="entry name" value="cyoE_ctaB"/>
    <property type="match status" value="1"/>
</dbReference>
<evidence type="ECO:0000256" key="3">
    <source>
        <dbReference type="ARBA" id="ARBA00022679"/>
    </source>
</evidence>
<dbReference type="GO" id="GO:0005886">
    <property type="term" value="C:plasma membrane"/>
    <property type="evidence" value="ECO:0007669"/>
    <property type="project" value="UniProtKB-SubCell"/>
</dbReference>
<dbReference type="EC" id="2.5.1.141" evidence="9"/>
<evidence type="ECO:0000256" key="1">
    <source>
        <dbReference type="ARBA" id="ARBA00004141"/>
    </source>
</evidence>
<dbReference type="Pfam" id="PF01040">
    <property type="entry name" value="UbiA"/>
    <property type="match status" value="1"/>
</dbReference>
<reference evidence="10" key="2">
    <citation type="submission" date="2021-08" db="EMBL/GenBank/DDBJ databases">
        <authorList>
            <person name="Dalcin Martins P."/>
        </authorList>
    </citation>
    <scope>NUCLEOTIDE SEQUENCE</scope>
    <source>
        <strain evidence="10">MAG_39</strain>
    </source>
</reference>
<dbReference type="HAMAP" id="MF_00154">
    <property type="entry name" value="CyoE_CtaB"/>
    <property type="match status" value="1"/>
</dbReference>
<keyword evidence="4 9" id="KW-0812">Transmembrane</keyword>
<feature type="transmembrane region" description="Helical" evidence="9">
    <location>
        <begin position="205"/>
        <end position="228"/>
    </location>
</feature>
<dbReference type="PANTHER" id="PTHR43448">
    <property type="entry name" value="PROTOHEME IX FARNESYLTRANSFERASE, MITOCHONDRIAL"/>
    <property type="match status" value="1"/>
</dbReference>
<dbReference type="InterPro" id="IPR006369">
    <property type="entry name" value="Protohaem_IX_farnesylTrfase"/>
</dbReference>
<evidence type="ECO:0000313" key="11">
    <source>
        <dbReference type="Proteomes" id="UP000705867"/>
    </source>
</evidence>
<evidence type="ECO:0000256" key="5">
    <source>
        <dbReference type="ARBA" id="ARBA00022989"/>
    </source>
</evidence>
<comment type="subcellular location">
    <subcellularLocation>
        <location evidence="9">Cell membrane</location>
        <topology evidence="9">Multi-pass membrane protein</topology>
    </subcellularLocation>
    <subcellularLocation>
        <location evidence="1">Membrane</location>
        <topology evidence="1">Multi-pass membrane protein</topology>
    </subcellularLocation>
</comment>
<evidence type="ECO:0000256" key="6">
    <source>
        <dbReference type="ARBA" id="ARBA00023133"/>
    </source>
</evidence>
<comment type="pathway">
    <text evidence="9">Porphyrin-containing compound metabolism; heme O biosynthesis; heme O from protoheme: step 1/1.</text>
</comment>
<evidence type="ECO:0000256" key="4">
    <source>
        <dbReference type="ARBA" id="ARBA00022692"/>
    </source>
</evidence>
<keyword evidence="2 9" id="KW-1003">Cell membrane</keyword>
<evidence type="ECO:0000256" key="8">
    <source>
        <dbReference type="ARBA" id="ARBA00047690"/>
    </source>
</evidence>
<feature type="transmembrane region" description="Helical" evidence="9">
    <location>
        <begin position="21"/>
        <end position="38"/>
    </location>
</feature>
<dbReference type="Gene3D" id="1.10.357.140">
    <property type="entry name" value="UbiA prenyltransferase"/>
    <property type="match status" value="1"/>
</dbReference>
<dbReference type="GO" id="GO:0008495">
    <property type="term" value="F:protoheme IX farnesyltransferase activity"/>
    <property type="evidence" value="ECO:0007669"/>
    <property type="project" value="UniProtKB-UniRule"/>
</dbReference>
<evidence type="ECO:0000256" key="9">
    <source>
        <dbReference type="HAMAP-Rule" id="MF_00154"/>
    </source>
</evidence>
<keyword evidence="3 9" id="KW-0808">Transferase</keyword>
<evidence type="ECO:0000313" key="10">
    <source>
        <dbReference type="EMBL" id="MBZ0156254.1"/>
    </source>
</evidence>
<dbReference type="InterPro" id="IPR044878">
    <property type="entry name" value="UbiA_sf"/>
</dbReference>
<feature type="transmembrane region" description="Helical" evidence="9">
    <location>
        <begin position="234"/>
        <end position="254"/>
    </location>
</feature>
<proteinExistence type="inferred from homology"/>
<dbReference type="PANTHER" id="PTHR43448:SF2">
    <property type="entry name" value="PROTOHEME IX FARNESYLTRANSFERASE, MITOCHONDRIAL"/>
    <property type="match status" value="1"/>
</dbReference>
<keyword evidence="7 9" id="KW-0472">Membrane</keyword>
<evidence type="ECO:0000256" key="7">
    <source>
        <dbReference type="ARBA" id="ARBA00023136"/>
    </source>
</evidence>
<dbReference type="GO" id="GO:0048034">
    <property type="term" value="P:heme O biosynthetic process"/>
    <property type="evidence" value="ECO:0007669"/>
    <property type="project" value="UniProtKB-UniRule"/>
</dbReference>
<dbReference type="Proteomes" id="UP000705867">
    <property type="component" value="Unassembled WGS sequence"/>
</dbReference>
<comment type="similarity">
    <text evidence="9">Belongs to the UbiA prenyltransferase family. Protoheme IX farnesyltransferase subfamily.</text>
</comment>
<organism evidence="10 11">
    <name type="scientific">Candidatus Nitrobium versatile</name>
    <dbReference type="NCBI Taxonomy" id="2884831"/>
    <lineage>
        <taxon>Bacteria</taxon>
        <taxon>Pseudomonadati</taxon>
        <taxon>Nitrospirota</taxon>
        <taxon>Nitrospiria</taxon>
        <taxon>Nitrospirales</taxon>
        <taxon>Nitrospiraceae</taxon>
        <taxon>Candidatus Nitrobium</taxon>
    </lineage>
</organism>
<feature type="transmembrane region" description="Helical" evidence="9">
    <location>
        <begin position="85"/>
        <end position="105"/>
    </location>
</feature>
<comment type="catalytic activity">
    <reaction evidence="8 9">
        <text>heme b + (2E,6E)-farnesyl diphosphate + H2O = Fe(II)-heme o + diphosphate</text>
        <dbReference type="Rhea" id="RHEA:28070"/>
        <dbReference type="ChEBI" id="CHEBI:15377"/>
        <dbReference type="ChEBI" id="CHEBI:33019"/>
        <dbReference type="ChEBI" id="CHEBI:60344"/>
        <dbReference type="ChEBI" id="CHEBI:60530"/>
        <dbReference type="ChEBI" id="CHEBI:175763"/>
        <dbReference type="EC" id="2.5.1.141"/>
    </reaction>
</comment>
<protein>
    <recommendedName>
        <fullName evidence="9">Protoheme IX farnesyltransferase</fullName>
        <ecNumber evidence="9">2.5.1.141</ecNumber>
    </recommendedName>
    <alternativeName>
        <fullName evidence="9">Heme B farnesyltransferase</fullName>
    </alternativeName>
    <alternativeName>
        <fullName evidence="9">Heme O synthase</fullName>
    </alternativeName>
</protein>
<comment type="function">
    <text evidence="9">Converts heme B (protoheme IX) to heme O by substitution of the vinyl group on carbon 2 of heme B porphyrin ring with a hydroxyethyl farnesyl side group.</text>
</comment>
<feature type="transmembrane region" description="Helical" evidence="9">
    <location>
        <begin position="136"/>
        <end position="156"/>
    </location>
</feature>
<keyword evidence="6 9" id="KW-0350">Heme biosynthesis</keyword>
<comment type="caution">
    <text evidence="10">The sequence shown here is derived from an EMBL/GenBank/DDBJ whole genome shotgun (WGS) entry which is preliminary data.</text>
</comment>